<sequence>MTTMSATMEHWRESVDEARTLILSLSSIFQSSPKPSSSSFFLSSFADHDDPAKSLLTSKEAYSLIASCLSSSVSGASSDPFCHWLYDTYISSILSLRLFSLSFLPIISNLYLSRFATDLPSPITPSAGFEAILLAFYNSQIQSQNYESRSISLPDLTKPSIYHSPSELKFNQSVRLDKIVEENMSPDTSTSSRSSLGVKSLEPQITIKSTQRPLIVGLAFDCYHQHIAEIPVWSKIDFCEVVAAWAGQCNCSKGNENDNRCESENIVKEMRRLEIGKGGSNLECEKGVKILLPWELLQPILKILGHCLMGPFCPEEVKSSASVAVRRIYARVSHDLNPQAILATRCLIQLDNRARDKAAQKAAAAARIHSGYMVQCTLHLYTFHLKPTGVTSLGRVSQRIVQ</sequence>
<dbReference type="GO" id="GO:0005886">
    <property type="term" value="C:plasma membrane"/>
    <property type="evidence" value="ECO:0007669"/>
    <property type="project" value="UniProtKB-SubCell"/>
</dbReference>
<keyword evidence="5" id="KW-0472">Membrane</keyword>
<name>A0AAV5IS93_9ROSI</name>
<evidence type="ECO:0000313" key="7">
    <source>
        <dbReference type="EMBL" id="GKV01430.1"/>
    </source>
</evidence>
<evidence type="ECO:0000256" key="6">
    <source>
        <dbReference type="ARBA" id="ARBA00034482"/>
    </source>
</evidence>
<dbReference type="AlphaFoldDB" id="A0AAV5IS93"/>
<evidence type="ECO:0008006" key="9">
    <source>
        <dbReference type="Google" id="ProtNLM"/>
    </source>
</evidence>
<evidence type="ECO:0000256" key="5">
    <source>
        <dbReference type="ARBA" id="ARBA00023136"/>
    </source>
</evidence>
<dbReference type="InterPro" id="IPR018619">
    <property type="entry name" value="Hyccin"/>
</dbReference>
<evidence type="ECO:0000313" key="8">
    <source>
        <dbReference type="Proteomes" id="UP001054252"/>
    </source>
</evidence>
<dbReference type="GO" id="GO:0072659">
    <property type="term" value="P:protein localization to plasma membrane"/>
    <property type="evidence" value="ECO:0007669"/>
    <property type="project" value="TreeGrafter"/>
</dbReference>
<organism evidence="7 8">
    <name type="scientific">Rubroshorea leprosula</name>
    <dbReference type="NCBI Taxonomy" id="152421"/>
    <lineage>
        <taxon>Eukaryota</taxon>
        <taxon>Viridiplantae</taxon>
        <taxon>Streptophyta</taxon>
        <taxon>Embryophyta</taxon>
        <taxon>Tracheophyta</taxon>
        <taxon>Spermatophyta</taxon>
        <taxon>Magnoliopsida</taxon>
        <taxon>eudicotyledons</taxon>
        <taxon>Gunneridae</taxon>
        <taxon>Pentapetalae</taxon>
        <taxon>rosids</taxon>
        <taxon>malvids</taxon>
        <taxon>Malvales</taxon>
        <taxon>Dipterocarpaceae</taxon>
        <taxon>Rubroshorea</taxon>
    </lineage>
</organism>
<dbReference type="PANTHER" id="PTHR31220">
    <property type="entry name" value="HYCCIN RELATED"/>
    <property type="match status" value="1"/>
</dbReference>
<dbReference type="PANTHER" id="PTHR31220:SF1">
    <property type="entry name" value="GH21176P"/>
    <property type="match status" value="1"/>
</dbReference>
<accession>A0AAV5IS93</accession>
<evidence type="ECO:0000256" key="4">
    <source>
        <dbReference type="ARBA" id="ARBA00022490"/>
    </source>
</evidence>
<gene>
    <name evidence="7" type="ORF">SLEP1_g13982</name>
</gene>
<keyword evidence="8" id="KW-1185">Reference proteome</keyword>
<comment type="subcellular location">
    <subcellularLocation>
        <location evidence="1">Cell membrane</location>
    </subcellularLocation>
    <subcellularLocation>
        <location evidence="2">Cytoplasm</location>
        <location evidence="2">Cytosol</location>
    </subcellularLocation>
</comment>
<dbReference type="EMBL" id="BPVZ01000017">
    <property type="protein sequence ID" value="GKV01430.1"/>
    <property type="molecule type" value="Genomic_DNA"/>
</dbReference>
<keyword evidence="3" id="KW-1003">Cell membrane</keyword>
<evidence type="ECO:0000256" key="3">
    <source>
        <dbReference type="ARBA" id="ARBA00022475"/>
    </source>
</evidence>
<dbReference type="GO" id="GO:0005829">
    <property type="term" value="C:cytosol"/>
    <property type="evidence" value="ECO:0007669"/>
    <property type="project" value="UniProtKB-SubCell"/>
</dbReference>
<comment type="similarity">
    <text evidence="6">Belongs to the Hyccin family.</text>
</comment>
<dbReference type="Proteomes" id="UP001054252">
    <property type="component" value="Unassembled WGS sequence"/>
</dbReference>
<keyword evidence="4" id="KW-0963">Cytoplasm</keyword>
<evidence type="ECO:0000256" key="2">
    <source>
        <dbReference type="ARBA" id="ARBA00004514"/>
    </source>
</evidence>
<reference evidence="7 8" key="1">
    <citation type="journal article" date="2021" name="Commun. Biol.">
        <title>The genome of Shorea leprosula (Dipterocarpaceae) highlights the ecological relevance of drought in aseasonal tropical rainforests.</title>
        <authorList>
            <person name="Ng K.K.S."/>
            <person name="Kobayashi M.J."/>
            <person name="Fawcett J.A."/>
            <person name="Hatakeyama M."/>
            <person name="Paape T."/>
            <person name="Ng C.H."/>
            <person name="Ang C.C."/>
            <person name="Tnah L.H."/>
            <person name="Lee C.T."/>
            <person name="Nishiyama T."/>
            <person name="Sese J."/>
            <person name="O'Brien M.J."/>
            <person name="Copetti D."/>
            <person name="Mohd Noor M.I."/>
            <person name="Ong R.C."/>
            <person name="Putra M."/>
            <person name="Sireger I.Z."/>
            <person name="Indrioko S."/>
            <person name="Kosugi Y."/>
            <person name="Izuno A."/>
            <person name="Isagi Y."/>
            <person name="Lee S.L."/>
            <person name="Shimizu K.K."/>
        </authorList>
    </citation>
    <scope>NUCLEOTIDE SEQUENCE [LARGE SCALE GENOMIC DNA]</scope>
    <source>
        <strain evidence="7">214</strain>
    </source>
</reference>
<dbReference type="GO" id="GO:0046854">
    <property type="term" value="P:phosphatidylinositol phosphate biosynthetic process"/>
    <property type="evidence" value="ECO:0007669"/>
    <property type="project" value="TreeGrafter"/>
</dbReference>
<comment type="caution">
    <text evidence="7">The sequence shown here is derived from an EMBL/GenBank/DDBJ whole genome shotgun (WGS) entry which is preliminary data.</text>
</comment>
<evidence type="ECO:0000256" key="1">
    <source>
        <dbReference type="ARBA" id="ARBA00004236"/>
    </source>
</evidence>
<dbReference type="Pfam" id="PF09790">
    <property type="entry name" value="Hyccin"/>
    <property type="match status" value="1"/>
</dbReference>
<protein>
    <recommendedName>
        <fullName evidence="9">Hyccin</fullName>
    </recommendedName>
</protein>
<proteinExistence type="inferred from homology"/>